<keyword evidence="4" id="KW-1185">Reference proteome</keyword>
<dbReference type="InterPro" id="IPR051603">
    <property type="entry name" value="Zinc-ADH_QOR/CCCR"/>
</dbReference>
<dbReference type="Pfam" id="PF08240">
    <property type="entry name" value="ADH_N"/>
    <property type="match status" value="1"/>
</dbReference>
<dbReference type="CDD" id="cd05289">
    <property type="entry name" value="MDR_like_2"/>
    <property type="match status" value="1"/>
</dbReference>
<evidence type="ECO:0000259" key="2">
    <source>
        <dbReference type="SMART" id="SM00829"/>
    </source>
</evidence>
<dbReference type="InterPro" id="IPR020843">
    <property type="entry name" value="ER"/>
</dbReference>
<dbReference type="PANTHER" id="PTHR44154">
    <property type="entry name" value="QUINONE OXIDOREDUCTASE"/>
    <property type="match status" value="1"/>
</dbReference>
<comment type="caution">
    <text evidence="3">The sequence shown here is derived from an EMBL/GenBank/DDBJ whole genome shotgun (WGS) entry which is preliminary data.</text>
</comment>
<evidence type="ECO:0000313" key="4">
    <source>
        <dbReference type="Proteomes" id="UP001596523"/>
    </source>
</evidence>
<dbReference type="InterPro" id="IPR013149">
    <property type="entry name" value="ADH-like_C"/>
</dbReference>
<name>A0ABW2JSJ4_9ACTN</name>
<proteinExistence type="predicted"/>
<keyword evidence="1" id="KW-0521">NADP</keyword>
<accession>A0ABW2JSJ4</accession>
<organism evidence="3 4">
    <name type="scientific">Streptomyces monticola</name>
    <dbReference type="NCBI Taxonomy" id="2666263"/>
    <lineage>
        <taxon>Bacteria</taxon>
        <taxon>Bacillati</taxon>
        <taxon>Actinomycetota</taxon>
        <taxon>Actinomycetes</taxon>
        <taxon>Kitasatosporales</taxon>
        <taxon>Streptomycetaceae</taxon>
        <taxon>Streptomyces</taxon>
    </lineage>
</organism>
<evidence type="ECO:0000313" key="3">
    <source>
        <dbReference type="EMBL" id="MFC7308363.1"/>
    </source>
</evidence>
<sequence length="299" mass="30466">MRAIRYDRFGGPEVLCLTETGAPQPGPGQLRLRIEAAAVNPIDYKIRNGWMQPYMPTPLPAVPGSEAAGVVDAVGPGVTAWSVGDEVFGWTETGAYAEYALASAVVRKPAGLDWAQAAALPVACETATRVLDLLGVGAGDTLLLHGAAGAVGSAGVQLALARGARVIGTASPANHAYLSSLGALPVAYGEGLVDRVREVTATVDAVFDVAGRGALEDSVELRGGTKERIVTIADMAAPGLGITFSRGGAHDAAAVEAVRRAVEAGVRVPVAGTRPLAEAAKALELSEAGHVRGKLVLLP</sequence>
<evidence type="ECO:0000256" key="1">
    <source>
        <dbReference type="ARBA" id="ARBA00022857"/>
    </source>
</evidence>
<dbReference type="EC" id="1.-.-.-" evidence="3"/>
<reference evidence="4" key="1">
    <citation type="journal article" date="2019" name="Int. J. Syst. Evol. Microbiol.">
        <title>The Global Catalogue of Microorganisms (GCM) 10K type strain sequencing project: providing services to taxonomists for standard genome sequencing and annotation.</title>
        <authorList>
            <consortium name="The Broad Institute Genomics Platform"/>
            <consortium name="The Broad Institute Genome Sequencing Center for Infectious Disease"/>
            <person name="Wu L."/>
            <person name="Ma J."/>
        </authorList>
    </citation>
    <scope>NUCLEOTIDE SEQUENCE [LARGE SCALE GENOMIC DNA]</scope>
    <source>
        <strain evidence="4">SYNS20</strain>
    </source>
</reference>
<dbReference type="InterPro" id="IPR013154">
    <property type="entry name" value="ADH-like_N"/>
</dbReference>
<keyword evidence="3" id="KW-0560">Oxidoreductase</keyword>
<feature type="domain" description="Enoyl reductase (ER)" evidence="2">
    <location>
        <begin position="10"/>
        <end position="297"/>
    </location>
</feature>
<dbReference type="Pfam" id="PF00107">
    <property type="entry name" value="ADH_zinc_N"/>
    <property type="match status" value="1"/>
</dbReference>
<dbReference type="EMBL" id="JBHTCF010000015">
    <property type="protein sequence ID" value="MFC7308363.1"/>
    <property type="molecule type" value="Genomic_DNA"/>
</dbReference>
<dbReference type="SUPFAM" id="SSF51735">
    <property type="entry name" value="NAD(P)-binding Rossmann-fold domains"/>
    <property type="match status" value="1"/>
</dbReference>
<dbReference type="PANTHER" id="PTHR44154:SF1">
    <property type="entry name" value="QUINONE OXIDOREDUCTASE"/>
    <property type="match status" value="1"/>
</dbReference>
<dbReference type="Gene3D" id="3.40.50.720">
    <property type="entry name" value="NAD(P)-binding Rossmann-like Domain"/>
    <property type="match status" value="1"/>
</dbReference>
<dbReference type="RefSeq" id="WP_381836277.1">
    <property type="nucleotide sequence ID" value="NZ_JBHTCF010000015.1"/>
</dbReference>
<dbReference type="InterPro" id="IPR036291">
    <property type="entry name" value="NAD(P)-bd_dom_sf"/>
</dbReference>
<dbReference type="InterPro" id="IPR011032">
    <property type="entry name" value="GroES-like_sf"/>
</dbReference>
<dbReference type="Gene3D" id="3.90.180.10">
    <property type="entry name" value="Medium-chain alcohol dehydrogenases, catalytic domain"/>
    <property type="match status" value="1"/>
</dbReference>
<dbReference type="SMART" id="SM00829">
    <property type="entry name" value="PKS_ER"/>
    <property type="match status" value="1"/>
</dbReference>
<protein>
    <submittedName>
        <fullName evidence="3">NADP-dependent oxidoreductase</fullName>
        <ecNumber evidence="3">1.-.-.-</ecNumber>
    </submittedName>
</protein>
<gene>
    <name evidence="3" type="ORF">ACFQVC_29585</name>
</gene>
<dbReference type="SUPFAM" id="SSF50129">
    <property type="entry name" value="GroES-like"/>
    <property type="match status" value="1"/>
</dbReference>
<dbReference type="Proteomes" id="UP001596523">
    <property type="component" value="Unassembled WGS sequence"/>
</dbReference>
<dbReference type="GO" id="GO:0016491">
    <property type="term" value="F:oxidoreductase activity"/>
    <property type="evidence" value="ECO:0007669"/>
    <property type="project" value="UniProtKB-KW"/>
</dbReference>